<dbReference type="AlphaFoldDB" id="A0A9W9NMZ5"/>
<evidence type="ECO:0000256" key="1">
    <source>
        <dbReference type="SAM" id="MobiDB-lite"/>
    </source>
</evidence>
<reference evidence="2" key="1">
    <citation type="submission" date="2022-11" db="EMBL/GenBank/DDBJ databases">
        <authorList>
            <person name="Petersen C."/>
        </authorList>
    </citation>
    <scope>NUCLEOTIDE SEQUENCE</scope>
    <source>
        <strain evidence="2">IBT 23319</strain>
    </source>
</reference>
<dbReference type="GeneID" id="81388577"/>
<feature type="compositionally biased region" description="Basic and acidic residues" evidence="1">
    <location>
        <begin position="162"/>
        <end position="183"/>
    </location>
</feature>
<organism evidence="2 3">
    <name type="scientific">Penicillium citrinum</name>
    <dbReference type="NCBI Taxonomy" id="5077"/>
    <lineage>
        <taxon>Eukaryota</taxon>
        <taxon>Fungi</taxon>
        <taxon>Dikarya</taxon>
        <taxon>Ascomycota</taxon>
        <taxon>Pezizomycotina</taxon>
        <taxon>Eurotiomycetes</taxon>
        <taxon>Eurotiomycetidae</taxon>
        <taxon>Eurotiales</taxon>
        <taxon>Aspergillaceae</taxon>
        <taxon>Penicillium</taxon>
    </lineage>
</organism>
<dbReference type="OrthoDB" id="4227365at2759"/>
<proteinExistence type="predicted"/>
<dbReference type="Proteomes" id="UP001147733">
    <property type="component" value="Unassembled WGS sequence"/>
</dbReference>
<protein>
    <submittedName>
        <fullName evidence="2">Uncharacterized protein</fullName>
    </submittedName>
</protein>
<reference evidence="2" key="2">
    <citation type="journal article" date="2023" name="IMA Fungus">
        <title>Comparative genomic study of the Penicillium genus elucidates a diverse pangenome and 15 lateral gene transfer events.</title>
        <authorList>
            <person name="Petersen C."/>
            <person name="Sorensen T."/>
            <person name="Nielsen M.R."/>
            <person name="Sondergaard T.E."/>
            <person name="Sorensen J.L."/>
            <person name="Fitzpatrick D.A."/>
            <person name="Frisvad J.C."/>
            <person name="Nielsen K.L."/>
        </authorList>
    </citation>
    <scope>NUCLEOTIDE SEQUENCE</scope>
    <source>
        <strain evidence="2">IBT 23319</strain>
    </source>
</reference>
<feature type="region of interest" description="Disordered" evidence="1">
    <location>
        <begin position="209"/>
        <end position="238"/>
    </location>
</feature>
<accession>A0A9W9NMZ5</accession>
<evidence type="ECO:0000313" key="2">
    <source>
        <dbReference type="EMBL" id="KAJ5221618.1"/>
    </source>
</evidence>
<evidence type="ECO:0000313" key="3">
    <source>
        <dbReference type="Proteomes" id="UP001147733"/>
    </source>
</evidence>
<dbReference type="RefSeq" id="XP_056496541.1">
    <property type="nucleotide sequence ID" value="XM_056649410.1"/>
</dbReference>
<keyword evidence="3" id="KW-1185">Reference proteome</keyword>
<dbReference type="EMBL" id="JAPQKT010000009">
    <property type="protein sequence ID" value="KAJ5221618.1"/>
    <property type="molecule type" value="Genomic_DNA"/>
</dbReference>
<comment type="caution">
    <text evidence="2">The sequence shown here is derived from an EMBL/GenBank/DDBJ whole genome shotgun (WGS) entry which is preliminary data.</text>
</comment>
<gene>
    <name evidence="2" type="ORF">N7469_010505</name>
</gene>
<sequence length="321" mass="35809">MEMPSFITLATTTPEIMPTKSMNDKELESFITYMHSQHHGPNHVAPNIALNTGSHFLNWHINQEMPQTYLQHDYPMEPTNDQGQSPLSSASLGQANYGYDFPMPQTPPVLACVTPGPCQLQYVKNQLYELPITASASLPCSREASPECSLRVVIEDPTNPKPCREKRTRTEEERSQRKEDAQRLKAMGGANVGSELPVHNVYELEKRAFAGPPNSSSSSDNTPPSTPHWPEGNSPLQHCSYKGKMKQIEIAFSSPRYEPPFEDAGASFSKPETLDYRDRSVSPASWTLAGLYDDDDDDDNGLETRLWWALLRSTTSPPVVV</sequence>
<feature type="region of interest" description="Disordered" evidence="1">
    <location>
        <begin position="156"/>
        <end position="192"/>
    </location>
</feature>
<name>A0A9W9NMZ5_PENCI</name>
<feature type="compositionally biased region" description="Low complexity" evidence="1">
    <location>
        <begin position="212"/>
        <end position="223"/>
    </location>
</feature>